<evidence type="ECO:0000313" key="2">
    <source>
        <dbReference type="EMBL" id="RYR51049.1"/>
    </source>
</evidence>
<dbReference type="STRING" id="3818.A0A445CJE8"/>
<dbReference type="PANTHER" id="PTHR47718:SF15">
    <property type="entry name" value="PROTEIN FAR1-RELATED SEQUENCE 5-LIKE"/>
    <property type="match status" value="1"/>
</dbReference>
<dbReference type="EMBL" id="SDMP01000006">
    <property type="protein sequence ID" value="RYR51049.1"/>
    <property type="molecule type" value="Genomic_DNA"/>
</dbReference>
<feature type="domain" description="MULE transposase" evidence="1">
    <location>
        <begin position="168"/>
        <end position="230"/>
    </location>
</feature>
<dbReference type="Proteomes" id="UP000289738">
    <property type="component" value="Chromosome A06"/>
</dbReference>
<protein>
    <recommendedName>
        <fullName evidence="1">MULE transposase domain-containing protein</fullName>
    </recommendedName>
</protein>
<evidence type="ECO:0000313" key="3">
    <source>
        <dbReference type="Proteomes" id="UP000289738"/>
    </source>
</evidence>
<dbReference type="AlphaFoldDB" id="A0A445CJE8"/>
<dbReference type="PANTHER" id="PTHR47718">
    <property type="entry name" value="OS01G0519700 PROTEIN"/>
    <property type="match status" value="1"/>
</dbReference>
<sequence length="343" mass="39403">MARDAGSKARSQGLTRCGCLREMRKRPKCNSGIWYVSRFVDNHNHDLLPAKFVAYLPSYRKIFDVDLAHMDSLRQVRISIPKIYESIVTQGGGFNLVSFTKRDMYNEVKRQRALRNGDVNAALRFFERCARRDEKVFWRFEVGLDQHMCDLFWSDGCSKDDYKIFGDVLAFDVSYDWNKYNLPIVVFFGVNHHNQTCVFPTAIVLCESQASYVWVLTKFLECMGDKAPKASLILQRWSKTAKLHVMEPSIVNKGDAIALYKSRVGVFLHHCKRFTAVASMKDKDFKVYLEKVVRDTVVLELKNEVGRSDGGENNNLEQDVVHDSVDVRIKGTCHAHDPLGSRE</sequence>
<gene>
    <name evidence="2" type="ORF">Ahy_A06g026106</name>
</gene>
<comment type="caution">
    <text evidence="2">The sequence shown here is derived from an EMBL/GenBank/DDBJ whole genome shotgun (WGS) entry which is preliminary data.</text>
</comment>
<dbReference type="InterPro" id="IPR018289">
    <property type="entry name" value="MULE_transposase_dom"/>
</dbReference>
<reference evidence="2 3" key="1">
    <citation type="submission" date="2019-01" db="EMBL/GenBank/DDBJ databases">
        <title>Sequencing of cultivated peanut Arachis hypogaea provides insights into genome evolution and oil improvement.</title>
        <authorList>
            <person name="Chen X."/>
        </authorList>
    </citation>
    <scope>NUCLEOTIDE SEQUENCE [LARGE SCALE GENOMIC DNA]</scope>
    <source>
        <strain evidence="3">cv. Fuhuasheng</strain>
        <tissue evidence="2">Leaves</tissue>
    </source>
</reference>
<accession>A0A445CJE8</accession>
<organism evidence="2 3">
    <name type="scientific">Arachis hypogaea</name>
    <name type="common">Peanut</name>
    <dbReference type="NCBI Taxonomy" id="3818"/>
    <lineage>
        <taxon>Eukaryota</taxon>
        <taxon>Viridiplantae</taxon>
        <taxon>Streptophyta</taxon>
        <taxon>Embryophyta</taxon>
        <taxon>Tracheophyta</taxon>
        <taxon>Spermatophyta</taxon>
        <taxon>Magnoliopsida</taxon>
        <taxon>eudicotyledons</taxon>
        <taxon>Gunneridae</taxon>
        <taxon>Pentapetalae</taxon>
        <taxon>rosids</taxon>
        <taxon>fabids</taxon>
        <taxon>Fabales</taxon>
        <taxon>Fabaceae</taxon>
        <taxon>Papilionoideae</taxon>
        <taxon>50 kb inversion clade</taxon>
        <taxon>dalbergioids sensu lato</taxon>
        <taxon>Dalbergieae</taxon>
        <taxon>Pterocarpus clade</taxon>
        <taxon>Arachis</taxon>
    </lineage>
</organism>
<keyword evidence="3" id="KW-1185">Reference proteome</keyword>
<evidence type="ECO:0000259" key="1">
    <source>
        <dbReference type="Pfam" id="PF10551"/>
    </source>
</evidence>
<proteinExistence type="predicted"/>
<dbReference type="Pfam" id="PF10551">
    <property type="entry name" value="MULE"/>
    <property type="match status" value="1"/>
</dbReference>
<name>A0A445CJE8_ARAHY</name>